<sequence>MKTKNLFLAGIITLSGMFIFTSCNKDDETVDLSATQTEAAEMVAYSLSEGTSGTTSDIETAAALANGAIGYESGSKSASGTDKSLNCGESADTTMVTAGTSVITYNNTKTYNYKLECDTLGNPVMLDMSFTYDGEFDAPRLASNHSVNGNFEITSIENTSDMYLINGTWERSGGFESKIRNQANRQATIQFELVDVAVEKEPKEIDNGTIHFTIEGGSGRGSFSYEGTITFTGNGEATIEISGSRYVTNLETGEVEEQ</sequence>
<proteinExistence type="predicted"/>
<dbReference type="AlphaFoldDB" id="A0A831M047"/>
<reference evidence="1" key="1">
    <citation type="journal article" date="2020" name="mSystems">
        <title>Genome- and Community-Level Interaction Insights into Carbon Utilization and Element Cycling Functions of Hydrothermarchaeota in Hydrothermal Sediment.</title>
        <authorList>
            <person name="Zhou Z."/>
            <person name="Liu Y."/>
            <person name="Xu W."/>
            <person name="Pan J."/>
            <person name="Luo Z.H."/>
            <person name="Li M."/>
        </authorList>
    </citation>
    <scope>NUCLEOTIDE SEQUENCE [LARGE SCALE GENOMIC DNA]</scope>
    <source>
        <strain evidence="1">SpSt-1217</strain>
    </source>
</reference>
<organism evidence="1">
    <name type="scientific">Mariniphaga anaerophila</name>
    <dbReference type="NCBI Taxonomy" id="1484053"/>
    <lineage>
        <taxon>Bacteria</taxon>
        <taxon>Pseudomonadati</taxon>
        <taxon>Bacteroidota</taxon>
        <taxon>Bacteroidia</taxon>
        <taxon>Marinilabiliales</taxon>
        <taxon>Prolixibacteraceae</taxon>
        <taxon>Mariniphaga</taxon>
    </lineage>
</organism>
<name>A0A831M047_9BACT</name>
<comment type="caution">
    <text evidence="1">The sequence shown here is derived from an EMBL/GenBank/DDBJ whole genome shotgun (WGS) entry which is preliminary data.</text>
</comment>
<dbReference type="EMBL" id="DSDK01000845">
    <property type="protein sequence ID" value="HDR52916.1"/>
    <property type="molecule type" value="Genomic_DNA"/>
</dbReference>
<evidence type="ECO:0008006" key="2">
    <source>
        <dbReference type="Google" id="ProtNLM"/>
    </source>
</evidence>
<dbReference type="Proteomes" id="UP000886047">
    <property type="component" value="Unassembled WGS sequence"/>
</dbReference>
<evidence type="ECO:0000313" key="1">
    <source>
        <dbReference type="EMBL" id="HDR52916.1"/>
    </source>
</evidence>
<gene>
    <name evidence="1" type="ORF">ENN90_15060</name>
</gene>
<dbReference type="PROSITE" id="PS51257">
    <property type="entry name" value="PROKAR_LIPOPROTEIN"/>
    <property type="match status" value="1"/>
</dbReference>
<accession>A0A831M047</accession>
<protein>
    <recommendedName>
        <fullName evidence="2">Lipoprotein</fullName>
    </recommendedName>
</protein>